<dbReference type="PATRIC" id="fig|230361.4.peg.268"/>
<evidence type="ECO:0000256" key="1">
    <source>
        <dbReference type="SAM" id="Phobius"/>
    </source>
</evidence>
<keyword evidence="3" id="KW-1185">Reference proteome</keyword>
<evidence type="ECO:0000313" key="2">
    <source>
        <dbReference type="EMBL" id="ALT68057.1"/>
    </source>
</evidence>
<dbReference type="Proteomes" id="UP000067738">
    <property type="component" value="Chromosome"/>
</dbReference>
<protein>
    <submittedName>
        <fullName evidence="2">Uncharacterized protein</fullName>
    </submittedName>
</protein>
<organism evidence="2 3">
    <name type="scientific">Methanobrevibacter millerae</name>
    <dbReference type="NCBI Taxonomy" id="230361"/>
    <lineage>
        <taxon>Archaea</taxon>
        <taxon>Methanobacteriati</taxon>
        <taxon>Methanobacteriota</taxon>
        <taxon>Methanomada group</taxon>
        <taxon>Methanobacteria</taxon>
        <taxon>Methanobacteriales</taxon>
        <taxon>Methanobacteriaceae</taxon>
        <taxon>Methanobrevibacter</taxon>
    </lineage>
</organism>
<feature type="transmembrane region" description="Helical" evidence="1">
    <location>
        <begin position="42"/>
        <end position="62"/>
    </location>
</feature>
<name>A0A0U3DNR4_9EURY</name>
<dbReference type="KEGG" id="mmil:sm9_0255"/>
<proteinExistence type="predicted"/>
<dbReference type="EMBL" id="CP011266">
    <property type="protein sequence ID" value="ALT68057.1"/>
    <property type="molecule type" value="Genomic_DNA"/>
</dbReference>
<keyword evidence="1" id="KW-1133">Transmembrane helix</keyword>
<evidence type="ECO:0000313" key="3">
    <source>
        <dbReference type="Proteomes" id="UP000067738"/>
    </source>
</evidence>
<accession>A0A0U3DNR4</accession>
<sequence>MFRLSNSISGKSLSLTGFMIIFNNMLNTILVNGEIMDKKNIIIIVLAIVIIALIAVVASSFVNLSSEKGPVVYNNTIEGLGTFNTTNVTNFTLNESSNSVQNNYVGNDTIAQVTTTSSSSAVDITISEADRVNDSAKGHTIYKTTANIGIHKGEVRYFSILKDQDNQRYVMISTGDYNLTSMMVDSFKFY</sequence>
<dbReference type="AlphaFoldDB" id="A0A0U3DNR4"/>
<reference evidence="2 3" key="1">
    <citation type="submission" date="2015-04" db="EMBL/GenBank/DDBJ databases">
        <title>The complete genome sequence of the rumen methanogen Methanobrevibacter millerae SM9.</title>
        <authorList>
            <person name="Leahy S.C."/>
            <person name="Kelly W.J."/>
            <person name="Pacheco D.M."/>
            <person name="Li D."/>
            <person name="Altermann E."/>
            <person name="Attwood G.T."/>
        </authorList>
    </citation>
    <scope>NUCLEOTIDE SEQUENCE [LARGE SCALE GENOMIC DNA]</scope>
    <source>
        <strain evidence="2 3">SM9</strain>
    </source>
</reference>
<keyword evidence="1" id="KW-0472">Membrane</keyword>
<gene>
    <name evidence="2" type="ORF">sm9_0255</name>
</gene>
<feature type="transmembrane region" description="Helical" evidence="1">
    <location>
        <begin position="12"/>
        <end position="30"/>
    </location>
</feature>
<keyword evidence="1" id="KW-0812">Transmembrane</keyword>